<evidence type="ECO:0000313" key="2">
    <source>
        <dbReference type="EMBL" id="AXQ56254.1"/>
    </source>
</evidence>
<dbReference type="EMBL" id="CP031742">
    <property type="protein sequence ID" value="AXQ56254.1"/>
    <property type="molecule type" value="Genomic_DNA"/>
</dbReference>
<accession>A0A385DEA3</accession>
<dbReference type="KEGG" id="sky:D0C37_17755"/>
<evidence type="ECO:0000313" key="3">
    <source>
        <dbReference type="Proteomes" id="UP000259636"/>
    </source>
</evidence>
<evidence type="ECO:0000256" key="1">
    <source>
        <dbReference type="SAM" id="MobiDB-lite"/>
    </source>
</evidence>
<dbReference type="Proteomes" id="UP000259636">
    <property type="component" value="Chromosome"/>
</dbReference>
<feature type="region of interest" description="Disordered" evidence="1">
    <location>
        <begin position="1"/>
        <end position="92"/>
    </location>
</feature>
<name>A0A385DEA3_9ACTN</name>
<feature type="compositionally biased region" description="Pro residues" evidence="1">
    <location>
        <begin position="1"/>
        <end position="11"/>
    </location>
</feature>
<protein>
    <submittedName>
        <fullName evidence="2">Uncharacterized protein</fullName>
    </submittedName>
</protein>
<reference evidence="2 3" key="1">
    <citation type="submission" date="2018-08" db="EMBL/GenBank/DDBJ databases">
        <authorList>
            <person name="Ferrada E.E."/>
            <person name="Latorre B.A."/>
        </authorList>
    </citation>
    <scope>NUCLEOTIDE SEQUENCE [LARGE SCALE GENOMIC DNA]</scope>
    <source>
        <strain evidence="2 3">VK-A60T</strain>
    </source>
</reference>
<gene>
    <name evidence="2" type="ORF">D0C37_17755</name>
</gene>
<organism evidence="2 3">
    <name type="scientific">Streptomyces koyangensis</name>
    <dbReference type="NCBI Taxonomy" id="188770"/>
    <lineage>
        <taxon>Bacteria</taxon>
        <taxon>Bacillati</taxon>
        <taxon>Actinomycetota</taxon>
        <taxon>Actinomycetes</taxon>
        <taxon>Kitasatosporales</taxon>
        <taxon>Streptomycetaceae</taxon>
        <taxon>Streptomyces</taxon>
        <taxon>Streptomyces aurantiacus group</taxon>
    </lineage>
</organism>
<dbReference type="AlphaFoldDB" id="A0A385DEA3"/>
<sequence>MRRPSTPPRPCPADLRGPATPGTHSRRTPASPEYVQYEGDPGARREHAPDAAGSSTKIRRTGPNPAAATRDRDAAGPSAGRPARRPPAPPAR</sequence>
<proteinExistence type="predicted"/>